<feature type="domain" description="Flagellar basal body rod protein N-terminal" evidence="7">
    <location>
        <begin position="9"/>
        <end position="38"/>
    </location>
</feature>
<evidence type="ECO:0000256" key="5">
    <source>
        <dbReference type="ARBA" id="ARBA00022525"/>
    </source>
</evidence>
<dbReference type="InterPro" id="IPR053927">
    <property type="entry name" value="FlgK_helical"/>
</dbReference>
<dbReference type="Pfam" id="PF22638">
    <property type="entry name" value="FlgK_D1"/>
    <property type="match status" value="1"/>
</dbReference>
<dbReference type="PANTHER" id="PTHR30033">
    <property type="entry name" value="FLAGELLAR HOOK-ASSOCIATED PROTEIN 1"/>
    <property type="match status" value="1"/>
</dbReference>
<gene>
    <name evidence="10" type="primary">flgK</name>
    <name evidence="10" type="ORF">WG926_09495</name>
</gene>
<keyword evidence="10" id="KW-0966">Cell projection</keyword>
<dbReference type="SUPFAM" id="SSF64518">
    <property type="entry name" value="Phase 1 flagellin"/>
    <property type="match status" value="1"/>
</dbReference>
<dbReference type="PRINTS" id="PR01005">
    <property type="entry name" value="FLGHOOKAP1"/>
</dbReference>
<dbReference type="InterPro" id="IPR001444">
    <property type="entry name" value="Flag_bb_rod_N"/>
</dbReference>
<dbReference type="PANTHER" id="PTHR30033:SF1">
    <property type="entry name" value="FLAGELLAR HOOK-ASSOCIATED PROTEIN 1"/>
    <property type="match status" value="1"/>
</dbReference>
<feature type="domain" description="Flagellar basal-body/hook protein C-terminal" evidence="8">
    <location>
        <begin position="562"/>
        <end position="600"/>
    </location>
</feature>
<dbReference type="RefSeq" id="WP_345934837.1">
    <property type="nucleotide sequence ID" value="NZ_JBBKTV010000008.1"/>
</dbReference>
<reference evidence="10 11" key="1">
    <citation type="submission" date="2024-03" db="EMBL/GenBank/DDBJ databases">
        <title>High-quality draft genome sequencing of Tistrella sp. BH-R2-4.</title>
        <authorList>
            <person name="Dong C."/>
        </authorList>
    </citation>
    <scope>NUCLEOTIDE SEQUENCE [LARGE SCALE GENOMIC DNA]</scope>
    <source>
        <strain evidence="10 11">BH-R2-4</strain>
    </source>
</reference>
<accession>A0ABU9YIA4</accession>
<evidence type="ECO:0000256" key="4">
    <source>
        <dbReference type="ARBA" id="ARBA00016244"/>
    </source>
</evidence>
<keyword evidence="10" id="KW-0969">Cilium</keyword>
<dbReference type="Pfam" id="PF00460">
    <property type="entry name" value="Flg_bb_rod"/>
    <property type="match status" value="1"/>
</dbReference>
<evidence type="ECO:0000256" key="2">
    <source>
        <dbReference type="ARBA" id="ARBA00004613"/>
    </source>
</evidence>
<sequence>MTLSLDTAFRNAVSGLNAAQAGLSVTSQNVANANTPGYSRKIVSQESVITGSTGSGVAVTDVTRAVDQYLRSELRRATSDESRDSARASVLDSAQRVFGKVGGNNSLAADIDEFLTQLEAVANAPEAGSERYNLITAAKGLTERLNANVEQVGRLRANTDSDIGNSVTTINNALREIYDLNVQIQRGNAFGEPVSELEDRRDMALGRLSEQMDIEVMPSQNGKISIYSGSGQTLLDESLRQLTYTPAAQASLDTVFGPIKVVAVDPKTLAQQNDGDVLVSGGTSSTVTSNVQGGELAGLLQARDKDLAALTGQLDAVADALVERMNAVHNQGTSFPPPSTLTGSTDVTGTTALAATGTMRIAAVASDGTLLAAPLDIDLSTIATVGDLRDAINASPLGGHMTAAIVDGKFTLTTTGAGTGIAMSEGTSQVTGSDGAVRGLSHHLGLNNLFTGGSAATVAVKADILADPQRVSTGLLKSTAAAAGDVAITAGDNRNGMALAEAVNTAAAMPGIGSLSPGSYSLAEYSREIITNIASVAAEASARAEDSGILKDDLAFRDASVAGVSVDEEMSALILYQNAYTASARVLTTAKQMFDELLNMVGN</sequence>
<organism evidence="10 11">
    <name type="scientific">Tistrella arctica</name>
    <dbReference type="NCBI Taxonomy" id="3133430"/>
    <lineage>
        <taxon>Bacteria</taxon>
        <taxon>Pseudomonadati</taxon>
        <taxon>Pseudomonadota</taxon>
        <taxon>Alphaproteobacteria</taxon>
        <taxon>Geminicoccales</taxon>
        <taxon>Geminicoccaceae</taxon>
        <taxon>Tistrella</taxon>
    </lineage>
</organism>
<dbReference type="InterPro" id="IPR002371">
    <property type="entry name" value="FlgK"/>
</dbReference>
<evidence type="ECO:0000256" key="3">
    <source>
        <dbReference type="ARBA" id="ARBA00009677"/>
    </source>
</evidence>
<dbReference type="Proteomes" id="UP001413721">
    <property type="component" value="Unassembled WGS sequence"/>
</dbReference>
<keyword evidence="5" id="KW-0964">Secreted</keyword>
<feature type="domain" description="Flagellar hook-associated protein FlgK helical" evidence="9">
    <location>
        <begin position="96"/>
        <end position="333"/>
    </location>
</feature>
<evidence type="ECO:0000259" key="8">
    <source>
        <dbReference type="Pfam" id="PF06429"/>
    </source>
</evidence>
<comment type="caution">
    <text evidence="10">The sequence shown here is derived from an EMBL/GenBank/DDBJ whole genome shotgun (WGS) entry which is preliminary data.</text>
</comment>
<dbReference type="EMBL" id="JBBKTW010000003">
    <property type="protein sequence ID" value="MEN2988537.1"/>
    <property type="molecule type" value="Genomic_DNA"/>
</dbReference>
<dbReference type="InterPro" id="IPR010930">
    <property type="entry name" value="Flg_bb/hook_C_dom"/>
</dbReference>
<protein>
    <recommendedName>
        <fullName evidence="4">Flagellar hook-associated protein 1</fullName>
    </recommendedName>
</protein>
<comment type="similarity">
    <text evidence="3">Belongs to the flagella basal body rod proteins family.</text>
</comment>
<proteinExistence type="inferred from homology"/>
<keyword evidence="11" id="KW-1185">Reference proteome</keyword>
<name>A0ABU9YIA4_9PROT</name>
<comment type="subcellular location">
    <subcellularLocation>
        <location evidence="1">Bacterial flagellum basal body</location>
    </subcellularLocation>
    <subcellularLocation>
        <location evidence="2">Secreted</location>
    </subcellularLocation>
</comment>
<evidence type="ECO:0000256" key="6">
    <source>
        <dbReference type="ARBA" id="ARBA00023143"/>
    </source>
</evidence>
<evidence type="ECO:0000259" key="7">
    <source>
        <dbReference type="Pfam" id="PF00460"/>
    </source>
</evidence>
<dbReference type="NCBIfam" id="TIGR02492">
    <property type="entry name" value="flgK_ends"/>
    <property type="match status" value="1"/>
</dbReference>
<keyword evidence="10" id="KW-0282">Flagellum</keyword>
<evidence type="ECO:0000256" key="1">
    <source>
        <dbReference type="ARBA" id="ARBA00004117"/>
    </source>
</evidence>
<evidence type="ECO:0000259" key="9">
    <source>
        <dbReference type="Pfam" id="PF22638"/>
    </source>
</evidence>
<keyword evidence="6" id="KW-0975">Bacterial flagellum</keyword>
<dbReference type="Pfam" id="PF06429">
    <property type="entry name" value="Flg_bbr_C"/>
    <property type="match status" value="1"/>
</dbReference>
<evidence type="ECO:0000313" key="10">
    <source>
        <dbReference type="EMBL" id="MEN2988537.1"/>
    </source>
</evidence>
<evidence type="ECO:0000313" key="11">
    <source>
        <dbReference type="Proteomes" id="UP001413721"/>
    </source>
</evidence>